<dbReference type="InterPro" id="IPR003735">
    <property type="entry name" value="Metal_Tscrpt_repr"/>
</dbReference>
<dbReference type="EMBL" id="LT859958">
    <property type="protein sequence ID" value="SMX55064.1"/>
    <property type="molecule type" value="Genomic_DNA"/>
</dbReference>
<evidence type="ECO:0000313" key="1">
    <source>
        <dbReference type="EMBL" id="SMX55064.1"/>
    </source>
</evidence>
<dbReference type="KEGG" id="abat:CFX1CAM_1999"/>
<organism evidence="1 2">
    <name type="scientific">Candidatus Brevifilum fermentans</name>
    <dbReference type="NCBI Taxonomy" id="1986204"/>
    <lineage>
        <taxon>Bacteria</taxon>
        <taxon>Bacillati</taxon>
        <taxon>Chloroflexota</taxon>
        <taxon>Anaerolineae</taxon>
        <taxon>Anaerolineales</taxon>
        <taxon>Anaerolineaceae</taxon>
        <taxon>Candidatus Brevifilum</taxon>
    </lineage>
</organism>
<dbReference type="GO" id="GO:0046872">
    <property type="term" value="F:metal ion binding"/>
    <property type="evidence" value="ECO:0007669"/>
    <property type="project" value="InterPro"/>
</dbReference>
<dbReference type="GO" id="GO:0045892">
    <property type="term" value="P:negative regulation of DNA-templated transcription"/>
    <property type="evidence" value="ECO:0007669"/>
    <property type="project" value="UniProtKB-ARBA"/>
</dbReference>
<name>A0A1Y6K621_9CHLR</name>
<dbReference type="InterPro" id="IPR038390">
    <property type="entry name" value="Metal_Tscrpt_repr_sf"/>
</dbReference>
<dbReference type="GO" id="GO:0003677">
    <property type="term" value="F:DNA binding"/>
    <property type="evidence" value="ECO:0007669"/>
    <property type="project" value="InterPro"/>
</dbReference>
<proteinExistence type="predicted"/>
<keyword evidence="2" id="KW-1185">Reference proteome</keyword>
<accession>A0A1Y6K621</accession>
<dbReference type="Pfam" id="PF02583">
    <property type="entry name" value="Trns_repr_metal"/>
    <property type="match status" value="1"/>
</dbReference>
<reference evidence="2" key="1">
    <citation type="submission" date="2017-05" db="EMBL/GenBank/DDBJ databases">
        <authorList>
            <person name="Kirkegaard R."/>
            <person name="Mcilroy J S."/>
        </authorList>
    </citation>
    <scope>NUCLEOTIDE SEQUENCE [LARGE SCALE GENOMIC DNA]</scope>
</reference>
<dbReference type="CDD" id="cd10148">
    <property type="entry name" value="CsoR-like_DUF156"/>
    <property type="match status" value="1"/>
</dbReference>
<gene>
    <name evidence="1" type="ORF">CFX1CAM_1999</name>
</gene>
<dbReference type="PANTHER" id="PTHR33677">
    <property type="entry name" value="TRANSCRIPTIONAL REPRESSOR FRMR-RELATED"/>
    <property type="match status" value="1"/>
</dbReference>
<sequence>MLQTKNIREKEPVIHRLARVEGQLRGVQKMIADDRDCREVFQQLIAIRAAVQSASLSYLQGVVSECLLNMDDSDDLDVQKATMTDLIKMLGKLSE</sequence>
<dbReference type="RefSeq" id="WP_087862858.1">
    <property type="nucleotide sequence ID" value="NZ_LT859958.1"/>
</dbReference>
<dbReference type="Gene3D" id="1.20.58.1000">
    <property type="entry name" value="Metal-sensitive repressor, helix protomer"/>
    <property type="match status" value="1"/>
</dbReference>
<protein>
    <submittedName>
        <fullName evidence="1">Putative Copper-sensing transcriptional repressor CsoR</fullName>
    </submittedName>
</protein>
<evidence type="ECO:0000313" key="2">
    <source>
        <dbReference type="Proteomes" id="UP000195514"/>
    </source>
</evidence>
<dbReference type="AlphaFoldDB" id="A0A1Y6K621"/>
<dbReference type="PANTHER" id="PTHR33677:SF5">
    <property type="entry name" value="TRANSCRIPTIONAL REPRESSOR FRMR"/>
    <property type="match status" value="1"/>
</dbReference>
<dbReference type="Proteomes" id="UP000195514">
    <property type="component" value="Chromosome I"/>
</dbReference>
<dbReference type="OrthoDB" id="9798732at2"/>